<dbReference type="Pfam" id="PF00732">
    <property type="entry name" value="GMC_oxred_N"/>
    <property type="match status" value="1"/>
</dbReference>
<dbReference type="SUPFAM" id="SSF51905">
    <property type="entry name" value="FAD/NAD(P)-binding domain"/>
    <property type="match status" value="1"/>
</dbReference>
<dbReference type="PANTHER" id="PTHR11552">
    <property type="entry name" value="GLUCOSE-METHANOL-CHOLINE GMC OXIDOREDUCTASE"/>
    <property type="match status" value="1"/>
</dbReference>
<dbReference type="SUPFAM" id="SSF54373">
    <property type="entry name" value="FAD-linked reductases, C-terminal domain"/>
    <property type="match status" value="1"/>
</dbReference>
<evidence type="ECO:0000256" key="2">
    <source>
        <dbReference type="ARBA" id="ARBA00010790"/>
    </source>
</evidence>
<dbReference type="Proteomes" id="UP000036061">
    <property type="component" value="Chromosome"/>
</dbReference>
<evidence type="ECO:0000259" key="7">
    <source>
        <dbReference type="Pfam" id="PF05199"/>
    </source>
</evidence>
<feature type="domain" description="Glucose-methanol-choline oxidoreductase C-terminal" evidence="7">
    <location>
        <begin position="409"/>
        <end position="552"/>
    </location>
</feature>
<dbReference type="InterPro" id="IPR007867">
    <property type="entry name" value="GMC_OxRtase_C"/>
</dbReference>
<protein>
    <submittedName>
        <fullName evidence="8">GMC family oxidoreductase</fullName>
    </submittedName>
</protein>
<dbReference type="PIRSF" id="PIRSF000137">
    <property type="entry name" value="Alcohol_oxidase"/>
    <property type="match status" value="1"/>
</dbReference>
<feature type="binding site" evidence="5">
    <location>
        <position position="247"/>
    </location>
    <ligand>
        <name>FAD</name>
        <dbReference type="ChEBI" id="CHEBI:57692"/>
    </ligand>
</feature>
<dbReference type="InterPro" id="IPR012132">
    <property type="entry name" value="GMC_OxRdtase"/>
</dbReference>
<dbReference type="PANTHER" id="PTHR11552:SF147">
    <property type="entry name" value="CHOLINE DEHYDROGENASE, MITOCHONDRIAL"/>
    <property type="match status" value="1"/>
</dbReference>
<dbReference type="RefSeq" id="WP_048031466.1">
    <property type="nucleotide sequence ID" value="NZ_CP030117.1"/>
</dbReference>
<dbReference type="Gene3D" id="3.50.50.60">
    <property type="entry name" value="FAD/NAD(P)-binding domain"/>
    <property type="match status" value="1"/>
</dbReference>
<proteinExistence type="inferred from homology"/>
<evidence type="ECO:0000256" key="5">
    <source>
        <dbReference type="PIRSR" id="PIRSR000137-2"/>
    </source>
</evidence>
<dbReference type="Pfam" id="PF05199">
    <property type="entry name" value="GMC_oxred_C"/>
    <property type="match status" value="1"/>
</dbReference>
<dbReference type="GO" id="GO:0050660">
    <property type="term" value="F:flavin adenine dinucleotide binding"/>
    <property type="evidence" value="ECO:0007669"/>
    <property type="project" value="InterPro"/>
</dbReference>
<dbReference type="GO" id="GO:0016614">
    <property type="term" value="F:oxidoreductase activity, acting on CH-OH group of donors"/>
    <property type="evidence" value="ECO:0007669"/>
    <property type="project" value="InterPro"/>
</dbReference>
<sequence>MGQSSSSASEKYDYIVIGAGTAGGVIAKELTDDKKTSVLVLEAGTNMPNLSASLEAAVNMADDNKLSFIAVSKIEQAIGRQLPLWSGRVIGGSSEHNFMYAVRGSRELYNQWAKLVGDQWSYDNIRSLFKKNESYSGDTQSPKERGTKGPIFVRQQQIPNGGLIQTLAEATSQVLGIPIVEDYNTGIRDCTFFQSQFIQQEVDGKFVRSSTRAGYLNNQIVTQGNEFQPDEFGIGGRKLVIFGKTTVNKILFTNNKKKKVLTAVGVEFVRNGVTQIAYAKKGIIVSAGNYSSVILQRSGIGRTTDLAQTGIATLVESPNVGHNLQSQYSIGMGIEVKTDRLLPVLAADPDQPVALGAFKKENGPSRRLQILGLPLPFFVPIQDVLINGWQFVPTKESNIMSIGLADLNPKSKGTITVAHSDPEAYPSIKFNVFENPDDLNFLIDQYIEMFKVITKARELDPEGIYKVVYPPEPLFHIQDEAEKRSLLAAYVRASCSIFAHYGGQCKMGKSISEGVVDGYLNVFGTENLKVADLSIAPILPDGNTSTPAQMIGLNAVRFIREEAKDHRDEDCDDDDD</sequence>
<dbReference type="AlphaFoldDB" id="A0A2Z4MDL4"/>
<feature type="domain" description="Glucose-methanol-choline oxidoreductase N-terminal" evidence="6">
    <location>
        <begin position="12"/>
        <end position="327"/>
    </location>
</feature>
<dbReference type="InterPro" id="IPR036188">
    <property type="entry name" value="FAD/NAD-bd_sf"/>
</dbReference>
<keyword evidence="3" id="KW-0285">Flavoprotein</keyword>
<evidence type="ECO:0000259" key="6">
    <source>
        <dbReference type="Pfam" id="PF00732"/>
    </source>
</evidence>
<dbReference type="EMBL" id="CP030117">
    <property type="protein sequence ID" value="AWX54612.1"/>
    <property type="molecule type" value="Genomic_DNA"/>
</dbReference>
<comment type="cofactor">
    <cofactor evidence="1 5">
        <name>FAD</name>
        <dbReference type="ChEBI" id="CHEBI:57692"/>
    </cofactor>
</comment>
<comment type="similarity">
    <text evidence="2">Belongs to the GMC oxidoreductase family.</text>
</comment>
<dbReference type="InterPro" id="IPR000172">
    <property type="entry name" value="GMC_OxRdtase_N"/>
</dbReference>
<keyword evidence="4 5" id="KW-0274">FAD</keyword>
<evidence type="ECO:0000256" key="3">
    <source>
        <dbReference type="ARBA" id="ARBA00022630"/>
    </source>
</evidence>
<reference evidence="8 9" key="1">
    <citation type="journal article" date="2015" name="Genome Announc.">
        <title>Draft Genome Sequence of Brevibacillus brevis DZQ7, a Plant Growth-Promoting Rhizobacterium with Broad-Spectrum Antimicrobial Activity.</title>
        <authorList>
            <person name="Hou Q."/>
            <person name="Wang C."/>
            <person name="Hou X."/>
            <person name="Xia Z."/>
            <person name="Ye J."/>
            <person name="Liu K."/>
            <person name="Liu H."/>
            <person name="Wang J."/>
            <person name="Guo H."/>
            <person name="Yu X."/>
            <person name="Yang Y."/>
            <person name="Du B."/>
            <person name="Ding Y."/>
        </authorList>
    </citation>
    <scope>NUCLEOTIDE SEQUENCE [LARGE SCALE GENOMIC DNA]</scope>
    <source>
        <strain evidence="8 9">DZQ7</strain>
    </source>
</reference>
<dbReference type="Gene3D" id="3.30.410.40">
    <property type="match status" value="1"/>
</dbReference>
<evidence type="ECO:0000256" key="1">
    <source>
        <dbReference type="ARBA" id="ARBA00001974"/>
    </source>
</evidence>
<evidence type="ECO:0000313" key="9">
    <source>
        <dbReference type="Proteomes" id="UP000036061"/>
    </source>
</evidence>
<feature type="binding site" evidence="5">
    <location>
        <position position="89"/>
    </location>
    <ligand>
        <name>FAD</name>
        <dbReference type="ChEBI" id="CHEBI:57692"/>
    </ligand>
</feature>
<evidence type="ECO:0000256" key="4">
    <source>
        <dbReference type="ARBA" id="ARBA00022827"/>
    </source>
</evidence>
<accession>A0A2Z4MDL4</accession>
<evidence type="ECO:0000313" key="8">
    <source>
        <dbReference type="EMBL" id="AWX54612.1"/>
    </source>
</evidence>
<gene>
    <name evidence="8" type="ORF">AB432_006045</name>
</gene>
<name>A0A2Z4MDL4_BREBE</name>
<organism evidence="8 9">
    <name type="scientific">Brevibacillus brevis</name>
    <name type="common">Bacillus brevis</name>
    <dbReference type="NCBI Taxonomy" id="1393"/>
    <lineage>
        <taxon>Bacteria</taxon>
        <taxon>Bacillati</taxon>
        <taxon>Bacillota</taxon>
        <taxon>Bacilli</taxon>
        <taxon>Bacillales</taxon>
        <taxon>Paenibacillaceae</taxon>
        <taxon>Brevibacillus</taxon>
    </lineage>
</organism>